<feature type="signal peptide" evidence="1">
    <location>
        <begin position="1"/>
        <end position="23"/>
    </location>
</feature>
<dbReference type="EMBL" id="JAAXYH010000016">
    <property type="protein sequence ID" value="NMH66766.1"/>
    <property type="molecule type" value="Genomic_DNA"/>
</dbReference>
<reference evidence="3" key="1">
    <citation type="submission" date="2020-04" db="EMBL/GenBank/DDBJ databases">
        <title>Description of Shewanella salipaludis sp. nov., isolated from a salt marsh.</title>
        <authorList>
            <person name="Park S."/>
            <person name="Yoon J.-H."/>
        </authorList>
    </citation>
    <scope>NUCLEOTIDE SEQUENCE</scope>
    <source>
        <strain evidence="3">SHSM-M6</strain>
    </source>
</reference>
<accession>A0A972G3E5</accession>
<keyword evidence="4" id="KW-1185">Reference proteome</keyword>
<dbReference type="SUPFAM" id="SSF54106">
    <property type="entry name" value="LysM domain"/>
    <property type="match status" value="1"/>
</dbReference>
<dbReference type="Proteomes" id="UP000737113">
    <property type="component" value="Unassembled WGS sequence"/>
</dbReference>
<keyword evidence="1" id="KW-0732">Signal</keyword>
<proteinExistence type="predicted"/>
<dbReference type="SMART" id="SM00257">
    <property type="entry name" value="LysM"/>
    <property type="match status" value="1"/>
</dbReference>
<dbReference type="InterPro" id="IPR018392">
    <property type="entry name" value="LysM"/>
</dbReference>
<dbReference type="Pfam" id="PF01476">
    <property type="entry name" value="LysM"/>
    <property type="match status" value="1"/>
</dbReference>
<evidence type="ECO:0000313" key="3">
    <source>
        <dbReference type="EMBL" id="NMH66766.1"/>
    </source>
</evidence>
<dbReference type="InterPro" id="IPR036779">
    <property type="entry name" value="LysM_dom_sf"/>
</dbReference>
<dbReference type="InterPro" id="IPR052196">
    <property type="entry name" value="Bact_Kbp"/>
</dbReference>
<evidence type="ECO:0000259" key="2">
    <source>
        <dbReference type="PROSITE" id="PS51782"/>
    </source>
</evidence>
<dbReference type="PANTHER" id="PTHR34700">
    <property type="entry name" value="POTASSIUM BINDING PROTEIN KBP"/>
    <property type="match status" value="1"/>
</dbReference>
<protein>
    <submittedName>
        <fullName evidence="3">LysM peptidoglycan-binding domain-containing protein</fullName>
    </submittedName>
</protein>
<dbReference type="Gene3D" id="3.10.350.10">
    <property type="entry name" value="LysM domain"/>
    <property type="match status" value="1"/>
</dbReference>
<sequence>MDTTMKRLIFLALLTFSSSFLLADTLTLKPGHPTSYVVKKGDTLWDIAAHFLQDPWRWPKLWGANPQIANPHLIYPGDQLTLEFVDGEPRLVRKPHMRKGPEGRIVSKDAAIPAIDLALIQPYLVNNRVVDAEWLAQQPMVLGGESPSRHHIGGDVIYINAELPVGQEYGIYAQGREFFDKASGDPLGQEVILTASSRVIASGPVSKIQLLSNLRETKAGYRVLAIEDEALTSAYFTPQAAALESQAHVLASEKNIREMGKLDIAYLDKGSDDGVLPGQVFSILREGDEIVFDKDGTPISSSERSTYDNLVAGLSFDNGIKVPDVHQGKLMVFKVFDKTSMGLILVADHTVRVDDKLVTPESLALRGD</sequence>
<dbReference type="CDD" id="cd00118">
    <property type="entry name" value="LysM"/>
    <property type="match status" value="1"/>
</dbReference>
<name>A0A972G3E5_9GAMM</name>
<dbReference type="PANTHER" id="PTHR34700:SF4">
    <property type="entry name" value="PHAGE-LIKE ELEMENT PBSX PROTEIN XKDP"/>
    <property type="match status" value="1"/>
</dbReference>
<feature type="domain" description="LysM" evidence="2">
    <location>
        <begin position="34"/>
        <end position="82"/>
    </location>
</feature>
<feature type="chain" id="PRO_5037109972" evidence="1">
    <location>
        <begin position="24"/>
        <end position="368"/>
    </location>
</feature>
<dbReference type="AlphaFoldDB" id="A0A972G3E5"/>
<dbReference type="RefSeq" id="WP_169565496.1">
    <property type="nucleotide sequence ID" value="NZ_JAAXYH010000016.1"/>
</dbReference>
<evidence type="ECO:0000256" key="1">
    <source>
        <dbReference type="SAM" id="SignalP"/>
    </source>
</evidence>
<evidence type="ECO:0000313" key="4">
    <source>
        <dbReference type="Proteomes" id="UP000737113"/>
    </source>
</evidence>
<organism evidence="3 4">
    <name type="scientific">Shewanella salipaludis</name>
    <dbReference type="NCBI Taxonomy" id="2723052"/>
    <lineage>
        <taxon>Bacteria</taxon>
        <taxon>Pseudomonadati</taxon>
        <taxon>Pseudomonadota</taxon>
        <taxon>Gammaproteobacteria</taxon>
        <taxon>Alteromonadales</taxon>
        <taxon>Shewanellaceae</taxon>
        <taxon>Shewanella</taxon>
    </lineage>
</organism>
<dbReference type="PROSITE" id="PS51782">
    <property type="entry name" value="LYSM"/>
    <property type="match status" value="1"/>
</dbReference>
<gene>
    <name evidence="3" type="ORF">HC757_16535</name>
</gene>
<comment type="caution">
    <text evidence="3">The sequence shown here is derived from an EMBL/GenBank/DDBJ whole genome shotgun (WGS) entry which is preliminary data.</text>
</comment>